<proteinExistence type="predicted"/>
<dbReference type="Proteomes" id="UP000789375">
    <property type="component" value="Unassembled WGS sequence"/>
</dbReference>
<dbReference type="EMBL" id="CAJVPP010001303">
    <property type="protein sequence ID" value="CAG8547424.1"/>
    <property type="molecule type" value="Genomic_DNA"/>
</dbReference>
<name>A0A9N9B137_FUNMO</name>
<organism evidence="1 2">
    <name type="scientific">Funneliformis mosseae</name>
    <name type="common">Endomycorrhizal fungus</name>
    <name type="synonym">Glomus mosseae</name>
    <dbReference type="NCBI Taxonomy" id="27381"/>
    <lineage>
        <taxon>Eukaryota</taxon>
        <taxon>Fungi</taxon>
        <taxon>Fungi incertae sedis</taxon>
        <taxon>Mucoromycota</taxon>
        <taxon>Glomeromycotina</taxon>
        <taxon>Glomeromycetes</taxon>
        <taxon>Glomerales</taxon>
        <taxon>Glomeraceae</taxon>
        <taxon>Funneliformis</taxon>
    </lineage>
</organism>
<reference evidence="1" key="1">
    <citation type="submission" date="2021-06" db="EMBL/GenBank/DDBJ databases">
        <authorList>
            <person name="Kallberg Y."/>
            <person name="Tangrot J."/>
            <person name="Rosling A."/>
        </authorList>
    </citation>
    <scope>NUCLEOTIDE SEQUENCE</scope>
    <source>
        <strain evidence="1">87-6 pot B 2015</strain>
    </source>
</reference>
<evidence type="ECO:0000313" key="2">
    <source>
        <dbReference type="Proteomes" id="UP000789375"/>
    </source>
</evidence>
<accession>A0A9N9B137</accession>
<keyword evidence="2" id="KW-1185">Reference proteome</keyword>
<gene>
    <name evidence="1" type="ORF">FMOSSE_LOCUS6291</name>
</gene>
<evidence type="ECO:0000313" key="1">
    <source>
        <dbReference type="EMBL" id="CAG8547424.1"/>
    </source>
</evidence>
<comment type="caution">
    <text evidence="1">The sequence shown here is derived from an EMBL/GenBank/DDBJ whole genome shotgun (WGS) entry which is preliminary data.</text>
</comment>
<protein>
    <submittedName>
        <fullName evidence="1">9359_t:CDS:1</fullName>
    </submittedName>
</protein>
<sequence length="60" mass="7246">MDIARFWTYKNEFITYSKTVNSNRVETKVVKVMINIGHLFERVTREKSEAWEFINLDYAL</sequence>
<dbReference type="AlphaFoldDB" id="A0A9N9B137"/>